<protein>
    <submittedName>
        <fullName evidence="1">Uncharacterized protein</fullName>
    </submittedName>
</protein>
<name>A0ACC2XV75_9TREE</name>
<organism evidence="1 2">
    <name type="scientific">Naganishia onofrii</name>
    <dbReference type="NCBI Taxonomy" id="1851511"/>
    <lineage>
        <taxon>Eukaryota</taxon>
        <taxon>Fungi</taxon>
        <taxon>Dikarya</taxon>
        <taxon>Basidiomycota</taxon>
        <taxon>Agaricomycotina</taxon>
        <taxon>Tremellomycetes</taxon>
        <taxon>Filobasidiales</taxon>
        <taxon>Filobasidiaceae</taxon>
        <taxon>Naganishia</taxon>
    </lineage>
</organism>
<evidence type="ECO:0000313" key="2">
    <source>
        <dbReference type="Proteomes" id="UP001234202"/>
    </source>
</evidence>
<proteinExistence type="predicted"/>
<dbReference type="EMBL" id="JASBWV010000002">
    <property type="protein sequence ID" value="KAJ9127384.1"/>
    <property type="molecule type" value="Genomic_DNA"/>
</dbReference>
<reference evidence="1" key="1">
    <citation type="submission" date="2023-04" db="EMBL/GenBank/DDBJ databases">
        <title>Draft Genome sequencing of Naganishia species isolated from polar environments using Oxford Nanopore Technology.</title>
        <authorList>
            <person name="Leo P."/>
            <person name="Venkateswaran K."/>
        </authorList>
    </citation>
    <scope>NUCLEOTIDE SEQUENCE</scope>
    <source>
        <strain evidence="1">DBVPG 5303</strain>
    </source>
</reference>
<dbReference type="Proteomes" id="UP001234202">
    <property type="component" value="Unassembled WGS sequence"/>
</dbReference>
<gene>
    <name evidence="1" type="ORF">QFC24_000791</name>
</gene>
<evidence type="ECO:0000313" key="1">
    <source>
        <dbReference type="EMBL" id="KAJ9127384.1"/>
    </source>
</evidence>
<comment type="caution">
    <text evidence="1">The sequence shown here is derived from an EMBL/GenBank/DDBJ whole genome shotgun (WGS) entry which is preliminary data.</text>
</comment>
<keyword evidence="2" id="KW-1185">Reference proteome</keyword>
<sequence>MGKDRLNFDNSGTSGSTGWFYNQTSISRSISAISVLSSEFINSVYGNTVIAIELVNEPFPHSPQEIETLEGYYRDGYEEVRKFDASGEQQEPPTVLLSEAYQSLGFWSGFMPAGQYNRVALDVHIYGMFSNKLVSQGYSEHLQSFCSMGSDLLTSNWNLWTVVGEFTTAHTDCARWLNGRDRGARFDNTLNPDDPPEITADCRGKTGAAADFGADYINFLAQSFEAQTWLYEQASGWVFCAW</sequence>
<accession>A0ACC2XV75</accession>